<dbReference type="RefSeq" id="WP_017748485.1">
    <property type="nucleotide sequence ID" value="NZ_KQ976354.1"/>
</dbReference>
<dbReference type="InterPro" id="IPR012296">
    <property type="entry name" value="Nuclease_put_TT1808"/>
</dbReference>
<dbReference type="STRING" id="128403.WA1_42435"/>
<dbReference type="CDD" id="cd06260">
    <property type="entry name" value="DUF820-like"/>
    <property type="match status" value="1"/>
</dbReference>
<dbReference type="Gene3D" id="3.90.1570.10">
    <property type="entry name" value="tt1808, chain A"/>
    <property type="match status" value="1"/>
</dbReference>
<feature type="domain" description="Putative restriction endonuclease" evidence="1">
    <location>
        <begin position="12"/>
        <end position="184"/>
    </location>
</feature>
<evidence type="ECO:0000313" key="2">
    <source>
        <dbReference type="EMBL" id="KYC36372.1"/>
    </source>
</evidence>
<accession>A0A139WVA9</accession>
<evidence type="ECO:0000313" key="3">
    <source>
        <dbReference type="Proteomes" id="UP000076925"/>
    </source>
</evidence>
<keyword evidence="3" id="KW-1185">Reference proteome</keyword>
<dbReference type="SUPFAM" id="SSF52980">
    <property type="entry name" value="Restriction endonuclease-like"/>
    <property type="match status" value="1"/>
</dbReference>
<dbReference type="Proteomes" id="UP000076925">
    <property type="component" value="Unassembled WGS sequence"/>
</dbReference>
<dbReference type="InterPro" id="IPR011335">
    <property type="entry name" value="Restrct_endonuc-II-like"/>
</dbReference>
<proteinExistence type="predicted"/>
<dbReference type="Pfam" id="PF05685">
    <property type="entry name" value="Uma2"/>
    <property type="match status" value="1"/>
</dbReference>
<protein>
    <recommendedName>
        <fullName evidence="1">Putative restriction endonuclease domain-containing protein</fullName>
    </recommendedName>
</protein>
<evidence type="ECO:0000259" key="1">
    <source>
        <dbReference type="Pfam" id="PF05685"/>
    </source>
</evidence>
<name>A0A139WVA9_9CYAN</name>
<comment type="caution">
    <text evidence="2">The sequence shown here is derived from an EMBL/GenBank/DDBJ whole genome shotgun (WGS) entry which is preliminary data.</text>
</comment>
<dbReference type="PANTHER" id="PTHR35400">
    <property type="entry name" value="SLR1083 PROTEIN"/>
    <property type="match status" value="1"/>
</dbReference>
<dbReference type="PANTHER" id="PTHR35400:SF1">
    <property type="entry name" value="SLR1083 PROTEIN"/>
    <property type="match status" value="1"/>
</dbReference>
<dbReference type="EMBL" id="ANNX02000047">
    <property type="protein sequence ID" value="KYC36372.1"/>
    <property type="molecule type" value="Genomic_DNA"/>
</dbReference>
<gene>
    <name evidence="2" type="ORF">WA1_42435</name>
</gene>
<dbReference type="InterPro" id="IPR008538">
    <property type="entry name" value="Uma2"/>
</dbReference>
<dbReference type="AlphaFoldDB" id="A0A139WVA9"/>
<organism evidence="2 3">
    <name type="scientific">Scytonema hofmannii PCC 7110</name>
    <dbReference type="NCBI Taxonomy" id="128403"/>
    <lineage>
        <taxon>Bacteria</taxon>
        <taxon>Bacillati</taxon>
        <taxon>Cyanobacteriota</taxon>
        <taxon>Cyanophyceae</taxon>
        <taxon>Nostocales</taxon>
        <taxon>Scytonemataceae</taxon>
        <taxon>Scytonema</taxon>
    </lineage>
</organism>
<sequence>MTTITAKRFTISEYEHLAELGFFGEDDRVELINGEIIQMVSKGKPHSVCSTRLFREFFKLIGERATLRGQEPILVPNYTQPEPDLVIVQNQDDDYLRSHPNPCNVLLLIEISDSSLKYDKEVKLPTYAQGGISDYWIFNLIDNCLECYSTPYQDLQGKFGYRKKLVFLPNETVNLPYFSDLILDLSKVFPATQH</sequence>
<dbReference type="OrthoDB" id="509866at2"/>
<reference evidence="2 3" key="1">
    <citation type="journal article" date="2013" name="Genome Biol. Evol.">
        <title>Genomes of Stigonematalean cyanobacteria (subsection V) and the evolution of oxygenic photosynthesis from prokaryotes to plastids.</title>
        <authorList>
            <person name="Dagan T."/>
            <person name="Roettger M."/>
            <person name="Stucken K."/>
            <person name="Landan G."/>
            <person name="Koch R."/>
            <person name="Major P."/>
            <person name="Gould S.B."/>
            <person name="Goremykin V.V."/>
            <person name="Rippka R."/>
            <person name="Tandeau de Marsac N."/>
            <person name="Gugger M."/>
            <person name="Lockhart P.J."/>
            <person name="Allen J.F."/>
            <person name="Brune I."/>
            <person name="Maus I."/>
            <person name="Puhler A."/>
            <person name="Martin W.F."/>
        </authorList>
    </citation>
    <scope>NUCLEOTIDE SEQUENCE [LARGE SCALE GENOMIC DNA]</scope>
    <source>
        <strain evidence="2 3">PCC 7110</strain>
    </source>
</reference>